<dbReference type="RefSeq" id="WP_073378140.1">
    <property type="nucleotide sequence ID" value="NZ_FQXS01000026.1"/>
</dbReference>
<dbReference type="PANTHER" id="PTHR45947">
    <property type="entry name" value="SULFOQUINOVOSYL TRANSFERASE SQD2"/>
    <property type="match status" value="1"/>
</dbReference>
<dbReference type="Gene3D" id="3.40.50.2000">
    <property type="entry name" value="Glycogen Phosphorylase B"/>
    <property type="match status" value="2"/>
</dbReference>
<dbReference type="CDD" id="cd03801">
    <property type="entry name" value="GT4_PimA-like"/>
    <property type="match status" value="1"/>
</dbReference>
<sequence length="413" mass="45862">MAGRDKTEAVRQPRTAGDGPDGRTRVVVHIAPTPFFANRGCHIRILNEYEALRRAGIRVIVCTYGLGSDVADVDIRRIWSIPGYRKTTAGFSPFKPLADVLLFFLCLRVVLHEHADIIHGHLHEGGLIGWCVKTALFWRRIPLIMDIQGSLSGELRAYGTFRHLPLLLRFFSWLERLILRLPDRIICSSRASFAFIVDTSLVAEKDIEMVGDVVPASFFTVLDKRTQRERLQLASDGIIVIYSGSLLPGKGIDVLLESMRLVARSHPAISFVLVGYPKEAVEQFLRVWDNAPRVVLPGEVPYRRLAEWLAVADLAVDPKGSESGEASGKILHYMASGLPVVCFSSENNRRFLGEHGFFAVGTSATDLALAMDLALTDERARHIYGALGRERAAAEYSQDAVGRQLRALYDSLA</sequence>
<keyword evidence="4" id="KW-1185">Reference proteome</keyword>
<keyword evidence="3" id="KW-0808">Transferase</keyword>
<protein>
    <submittedName>
        <fullName evidence="3">Glycosyltransferase involved in cell wall bisynthesis</fullName>
    </submittedName>
</protein>
<evidence type="ECO:0000313" key="3">
    <source>
        <dbReference type="EMBL" id="SHI05794.1"/>
    </source>
</evidence>
<evidence type="ECO:0000313" key="4">
    <source>
        <dbReference type="Proteomes" id="UP000184139"/>
    </source>
</evidence>
<dbReference type="InterPro" id="IPR028098">
    <property type="entry name" value="Glyco_trans_4-like_N"/>
</dbReference>
<dbReference type="OrthoDB" id="9803091at2"/>
<feature type="domain" description="Glycosyltransferase subfamily 4-like N-terminal" evidence="2">
    <location>
        <begin position="40"/>
        <end position="196"/>
    </location>
</feature>
<dbReference type="SUPFAM" id="SSF53756">
    <property type="entry name" value="UDP-Glycosyltransferase/glycogen phosphorylase"/>
    <property type="match status" value="1"/>
</dbReference>
<dbReference type="EMBL" id="FQXS01000026">
    <property type="protein sequence ID" value="SHI05794.1"/>
    <property type="molecule type" value="Genomic_DNA"/>
</dbReference>
<feature type="region of interest" description="Disordered" evidence="1">
    <location>
        <begin position="1"/>
        <end position="23"/>
    </location>
</feature>
<dbReference type="STRING" id="1121409.SAMN02745124_03548"/>
<evidence type="ECO:0000256" key="1">
    <source>
        <dbReference type="SAM" id="MobiDB-lite"/>
    </source>
</evidence>
<organism evidence="3 4">
    <name type="scientific">Desulfofustis glycolicus DSM 9705</name>
    <dbReference type="NCBI Taxonomy" id="1121409"/>
    <lineage>
        <taxon>Bacteria</taxon>
        <taxon>Pseudomonadati</taxon>
        <taxon>Thermodesulfobacteriota</taxon>
        <taxon>Desulfobulbia</taxon>
        <taxon>Desulfobulbales</taxon>
        <taxon>Desulfocapsaceae</taxon>
        <taxon>Desulfofustis</taxon>
    </lineage>
</organism>
<dbReference type="Proteomes" id="UP000184139">
    <property type="component" value="Unassembled WGS sequence"/>
</dbReference>
<gene>
    <name evidence="3" type="ORF">SAMN02745124_03548</name>
</gene>
<evidence type="ECO:0000259" key="2">
    <source>
        <dbReference type="Pfam" id="PF13579"/>
    </source>
</evidence>
<dbReference type="InterPro" id="IPR050194">
    <property type="entry name" value="Glycosyltransferase_grp1"/>
</dbReference>
<dbReference type="AlphaFoldDB" id="A0A1M5Y1U9"/>
<accession>A0A1M5Y1U9</accession>
<proteinExistence type="predicted"/>
<dbReference type="GO" id="GO:0016758">
    <property type="term" value="F:hexosyltransferase activity"/>
    <property type="evidence" value="ECO:0007669"/>
    <property type="project" value="TreeGrafter"/>
</dbReference>
<dbReference type="Pfam" id="PF13692">
    <property type="entry name" value="Glyco_trans_1_4"/>
    <property type="match status" value="1"/>
</dbReference>
<reference evidence="3 4" key="1">
    <citation type="submission" date="2016-11" db="EMBL/GenBank/DDBJ databases">
        <authorList>
            <person name="Jaros S."/>
            <person name="Januszkiewicz K."/>
            <person name="Wedrychowicz H."/>
        </authorList>
    </citation>
    <scope>NUCLEOTIDE SEQUENCE [LARGE SCALE GENOMIC DNA]</scope>
    <source>
        <strain evidence="3 4">DSM 9705</strain>
    </source>
</reference>
<feature type="compositionally biased region" description="Basic and acidic residues" evidence="1">
    <location>
        <begin position="1"/>
        <end position="11"/>
    </location>
</feature>
<dbReference type="PANTHER" id="PTHR45947:SF3">
    <property type="entry name" value="SULFOQUINOVOSYL TRANSFERASE SQD2"/>
    <property type="match status" value="1"/>
</dbReference>
<name>A0A1M5Y1U9_9BACT</name>
<dbReference type="Pfam" id="PF13579">
    <property type="entry name" value="Glyco_trans_4_4"/>
    <property type="match status" value="1"/>
</dbReference>